<organism evidence="1 2">
    <name type="scientific">Dimorphilus gyrociliatus</name>
    <dbReference type="NCBI Taxonomy" id="2664684"/>
    <lineage>
        <taxon>Eukaryota</taxon>
        <taxon>Metazoa</taxon>
        <taxon>Spiralia</taxon>
        <taxon>Lophotrochozoa</taxon>
        <taxon>Annelida</taxon>
        <taxon>Polychaeta</taxon>
        <taxon>Polychaeta incertae sedis</taxon>
        <taxon>Dinophilidae</taxon>
        <taxon>Dimorphilus</taxon>
    </lineage>
</organism>
<name>A0A7I8WBE1_9ANNE</name>
<keyword evidence="2" id="KW-1185">Reference proteome</keyword>
<dbReference type="AlphaFoldDB" id="A0A7I8WBE1"/>
<evidence type="ECO:0000313" key="1">
    <source>
        <dbReference type="EMBL" id="CAD5125449.1"/>
    </source>
</evidence>
<gene>
    <name evidence="1" type="ORF">DGYR_LOCUS12824</name>
</gene>
<comment type="caution">
    <text evidence="1">The sequence shown here is derived from an EMBL/GenBank/DDBJ whole genome shotgun (WGS) entry which is preliminary data.</text>
</comment>
<evidence type="ECO:0000313" key="2">
    <source>
        <dbReference type="Proteomes" id="UP000549394"/>
    </source>
</evidence>
<protein>
    <submittedName>
        <fullName evidence="1">DgyrCDS13667</fullName>
    </submittedName>
</protein>
<sequence>MDEINQEICVKSTSDFNKEQQTSSFYYRCYETTCTGSFLTIISNGCELGLSHFKAMGTVVKLLDYQIINSIETKSFNGTKNVNVLFDNLYSTYLQEKWFIRLDFQNPITIRALFVDVVQTEDEMVFENFYVSVNWIPVSELNSNQDYCVKKYTAPIVDVGYFTYIFNCIPARSGKYLFMGKDTDFLEDNITIANLKIFGKILNDDNHEYESLKENISSILSSGVGYKNGLTDNFYSFQQNHLSLLKNREFTISLKSMLQIDYICLTFFVKKTIIPGIFSIQLSSNTNLTMKILNSVLGQTACKSLKTNSKINTIIIKLINTKAKITEVDLFYSRIRYELFDGSSKDCLRQYDIFATISLANTYNKFGIITKDDKLDLLDILMLAYADQNLYKVSNFNGQTFKNGRQIYWFKCSFTSNRIQIYSLKNNLKDIKLQTLAIF</sequence>
<accession>A0A7I8WBE1</accession>
<proteinExistence type="predicted"/>
<reference evidence="1 2" key="1">
    <citation type="submission" date="2020-08" db="EMBL/GenBank/DDBJ databases">
        <authorList>
            <person name="Hejnol A."/>
        </authorList>
    </citation>
    <scope>NUCLEOTIDE SEQUENCE [LARGE SCALE GENOMIC DNA]</scope>
</reference>
<dbReference type="EMBL" id="CAJFCJ010000026">
    <property type="protein sequence ID" value="CAD5125449.1"/>
    <property type="molecule type" value="Genomic_DNA"/>
</dbReference>
<dbReference type="Proteomes" id="UP000549394">
    <property type="component" value="Unassembled WGS sequence"/>
</dbReference>